<dbReference type="InterPro" id="IPR032276">
    <property type="entry name" value="DUF4836"/>
</dbReference>
<evidence type="ECO:0000313" key="2">
    <source>
        <dbReference type="EMBL" id="PXV62822.1"/>
    </source>
</evidence>
<feature type="chain" id="PRO_5015918044" evidence="1">
    <location>
        <begin position="19"/>
        <end position="539"/>
    </location>
</feature>
<dbReference type="RefSeq" id="WP_110311233.1">
    <property type="nucleotide sequence ID" value="NZ_QICL01000017.1"/>
</dbReference>
<reference evidence="2 3" key="1">
    <citation type="submission" date="2018-03" db="EMBL/GenBank/DDBJ databases">
        <title>Genomic Encyclopedia of Archaeal and Bacterial Type Strains, Phase II (KMG-II): from individual species to whole genera.</title>
        <authorList>
            <person name="Goeker M."/>
        </authorList>
    </citation>
    <scope>NUCLEOTIDE SEQUENCE [LARGE SCALE GENOMIC DNA]</scope>
    <source>
        <strain evidence="2 3">DSM 100214</strain>
    </source>
</reference>
<dbReference type="OrthoDB" id="993965at2"/>
<dbReference type="Proteomes" id="UP000247973">
    <property type="component" value="Unassembled WGS sequence"/>
</dbReference>
<dbReference type="Pfam" id="PF16120">
    <property type="entry name" value="DUF4836"/>
    <property type="match status" value="1"/>
</dbReference>
<evidence type="ECO:0000313" key="3">
    <source>
        <dbReference type="Proteomes" id="UP000247973"/>
    </source>
</evidence>
<organism evidence="2 3">
    <name type="scientific">Dysgonomonas alginatilytica</name>
    <dbReference type="NCBI Taxonomy" id="1605892"/>
    <lineage>
        <taxon>Bacteria</taxon>
        <taxon>Pseudomonadati</taxon>
        <taxon>Bacteroidota</taxon>
        <taxon>Bacteroidia</taxon>
        <taxon>Bacteroidales</taxon>
        <taxon>Dysgonomonadaceae</taxon>
        <taxon>Dysgonomonas</taxon>
    </lineage>
</organism>
<dbReference type="EMBL" id="QICL01000017">
    <property type="protein sequence ID" value="PXV62822.1"/>
    <property type="molecule type" value="Genomic_DNA"/>
</dbReference>
<gene>
    <name evidence="2" type="ORF">CLV62_11738</name>
</gene>
<dbReference type="PROSITE" id="PS51257">
    <property type="entry name" value="PROKAR_LIPOPROTEIN"/>
    <property type="match status" value="1"/>
</dbReference>
<protein>
    <submittedName>
        <fullName evidence="2">Uncharacterized protein DUF4836</fullName>
    </submittedName>
</protein>
<comment type="caution">
    <text evidence="2">The sequence shown here is derived from an EMBL/GenBank/DDBJ whole genome shotgun (WGS) entry which is preliminary data.</text>
</comment>
<keyword evidence="3" id="KW-1185">Reference proteome</keyword>
<keyword evidence="1" id="KW-0732">Signal</keyword>
<name>A0A2V3PLN2_9BACT</name>
<sequence length="539" mass="59146">MTGKNIFFVIVMTLFVFASCSDSKDPIDAIPADANYVVCVDAKSLVTKSEYDIFANPMIQQAVSMYKVTLKDEAAIKLLDGFLSDANSLGVNLKNDLYFYTNYKVYGVVVGVNNADKVKDALVKFSLVQEADIKKEGGIYTVAPEPQSCLAWNGNKLLLLVDIASAYGNGTEAGEPLNLAELAKTQLKQGADKSINSNGAFAEFLKSKKDLSTFFSMKGLDKSLPDLAGLAKATEVTIPFKKFLSDIDGVSTGIYTSFENGEVKFENKYFYENAEAEKKFKDLLSQLSGNIKGDQLKYITSEPLFLASANVKGEGAYSYLEKLGFIELLTKELPESVEPDEIQKILKDLNGDITLAITSKTATKKQDDIFSDMGAPTPEFVFFADLSNPSEVIDFIKLQLTSGEMKYTELSPTNFKISSNNVDVYWGANGKTFFFTNNEIVYNNMKASNLTNNYSAVIKDKSIVMFGDLQVLQSYTANNIAFQAFGPFLSEFGKYEFASTSDLTGVGRLELATKDKNSLAVICKQLDQLISSFGGLLGR</sequence>
<proteinExistence type="predicted"/>
<accession>A0A2V3PLN2</accession>
<feature type="signal peptide" evidence="1">
    <location>
        <begin position="1"/>
        <end position="18"/>
    </location>
</feature>
<evidence type="ECO:0000256" key="1">
    <source>
        <dbReference type="SAM" id="SignalP"/>
    </source>
</evidence>
<dbReference type="AlphaFoldDB" id="A0A2V3PLN2"/>